<evidence type="ECO:0000313" key="1">
    <source>
        <dbReference type="EMBL" id="KTF06681.1"/>
    </source>
</evidence>
<gene>
    <name evidence="1" type="ORF">MGSAQ_001823</name>
</gene>
<reference evidence="1" key="1">
    <citation type="submission" date="2013-11" db="EMBL/GenBank/DDBJ databases">
        <title>Microbial diversity, functional groups and degradation webs in Northern and Southern Mediterranean and Red Sea marine crude oil polluted sites.</title>
        <authorList>
            <person name="Daffonchio D."/>
            <person name="Mapelli F."/>
            <person name="Ferrer M."/>
            <person name="Richter M."/>
            <person name="Cherif A."/>
            <person name="Malkawi H.I."/>
            <person name="Yakimov M.M."/>
            <person name="Abdel-Fattah Y.R."/>
            <person name="Blaghen M."/>
            <person name="Golyshin P.N."/>
            <person name="Kalogerakis N."/>
            <person name="Boon N."/>
            <person name="Magagnini M."/>
            <person name="Fava F."/>
        </authorList>
    </citation>
    <scope>NUCLEOTIDE SEQUENCE</scope>
</reference>
<name>A0A1B6NTP0_9ZZZZ</name>
<comment type="caution">
    <text evidence="1">The sequence shown here is derived from an EMBL/GenBank/DDBJ whole genome shotgun (WGS) entry which is preliminary data.</text>
</comment>
<sequence length="36" mass="4226">MDKLYADRRAGKLTDAEFQKWEQQLFSAMQQGTYLG</sequence>
<dbReference type="AlphaFoldDB" id="A0A1B6NTP0"/>
<dbReference type="EMBL" id="AYSL01001004">
    <property type="protein sequence ID" value="KTF06681.1"/>
    <property type="molecule type" value="Genomic_DNA"/>
</dbReference>
<organism evidence="1">
    <name type="scientific">marine sediment metagenome</name>
    <dbReference type="NCBI Taxonomy" id="412755"/>
    <lineage>
        <taxon>unclassified sequences</taxon>
        <taxon>metagenomes</taxon>
        <taxon>ecological metagenomes</taxon>
    </lineage>
</organism>
<protein>
    <submittedName>
        <fullName evidence="1">Uncharacterized protein</fullName>
    </submittedName>
</protein>
<accession>A0A1B6NTP0</accession>
<proteinExistence type="predicted"/>